<organism evidence="2 3">
    <name type="scientific">Duncaniella freteri</name>
    <dbReference type="NCBI Taxonomy" id="2530391"/>
    <lineage>
        <taxon>Bacteria</taxon>
        <taxon>Pseudomonadati</taxon>
        <taxon>Bacteroidota</taxon>
        <taxon>Bacteroidia</taxon>
        <taxon>Bacteroidales</taxon>
        <taxon>Muribaculaceae</taxon>
        <taxon>Duncaniella</taxon>
    </lineage>
</organism>
<reference evidence="2 3" key="1">
    <citation type="submission" date="2019-02" db="EMBL/GenBank/DDBJ databases">
        <title>Isolation and identification of novel species under the genus Muribaculum.</title>
        <authorList>
            <person name="Miyake S."/>
            <person name="Ding Y."/>
            <person name="Low A."/>
            <person name="Soh M."/>
            <person name="Seedorf H."/>
        </authorList>
    </citation>
    <scope>NUCLEOTIDE SEQUENCE [LARGE SCALE GENOMIC DNA]</scope>
    <source>
        <strain evidence="2 3">TLL-A3</strain>
    </source>
</reference>
<evidence type="ECO:0000313" key="2">
    <source>
        <dbReference type="EMBL" id="TGG40732.1"/>
    </source>
</evidence>
<accession>A0A4Z0VC19</accession>
<dbReference type="RefSeq" id="WP_135471708.1">
    <property type="nucleotide sequence ID" value="NZ_SJSA01000001.1"/>
</dbReference>
<sequence>MEERKKVEINEKEILRMMAADIPPSLMTGTGEPTSRLAGEDRSENKSPAPDESAQPKKSPSEAGRDRTPHKKSNVQGYPEHLFDDKVVRGRRQTYVSEGNYDRVRTLLSVIAPAVSISCYIDNILSDHLDRYRDELNAIYSSRLNLKPL</sequence>
<evidence type="ECO:0000256" key="1">
    <source>
        <dbReference type="SAM" id="MobiDB-lite"/>
    </source>
</evidence>
<dbReference type="Proteomes" id="UP000297635">
    <property type="component" value="Unassembled WGS sequence"/>
</dbReference>
<gene>
    <name evidence="2" type="ORF">EZ315_08690</name>
</gene>
<dbReference type="GeneID" id="82149865"/>
<dbReference type="AlphaFoldDB" id="A0A4Z0VC19"/>
<comment type="caution">
    <text evidence="2">The sequence shown here is derived from an EMBL/GenBank/DDBJ whole genome shotgun (WGS) entry which is preliminary data.</text>
</comment>
<dbReference type="Pfam" id="PF11888">
    <property type="entry name" value="DUF3408"/>
    <property type="match status" value="1"/>
</dbReference>
<dbReference type="EMBL" id="SJSA01000001">
    <property type="protein sequence ID" value="TGG40732.1"/>
    <property type="molecule type" value="Genomic_DNA"/>
</dbReference>
<protein>
    <submittedName>
        <fullName evidence="2">DUF3408 domain-containing protein</fullName>
    </submittedName>
</protein>
<proteinExistence type="predicted"/>
<dbReference type="InterPro" id="IPR021823">
    <property type="entry name" value="DUF3408"/>
</dbReference>
<name>A0A4Z0VC19_9BACT</name>
<keyword evidence="3" id="KW-1185">Reference proteome</keyword>
<evidence type="ECO:0000313" key="3">
    <source>
        <dbReference type="Proteomes" id="UP000297635"/>
    </source>
</evidence>
<feature type="region of interest" description="Disordered" evidence="1">
    <location>
        <begin position="18"/>
        <end position="82"/>
    </location>
</feature>